<organism evidence="3 4">
    <name type="scientific">Rhynchosporium secalis</name>
    <name type="common">Barley scald fungus</name>
    <dbReference type="NCBI Taxonomy" id="38038"/>
    <lineage>
        <taxon>Eukaryota</taxon>
        <taxon>Fungi</taxon>
        <taxon>Dikarya</taxon>
        <taxon>Ascomycota</taxon>
        <taxon>Pezizomycotina</taxon>
        <taxon>Leotiomycetes</taxon>
        <taxon>Helotiales</taxon>
        <taxon>Ploettnerulaceae</taxon>
        <taxon>Rhynchosporium</taxon>
    </lineage>
</organism>
<evidence type="ECO:0000313" key="3">
    <source>
        <dbReference type="EMBL" id="CZT41753.1"/>
    </source>
</evidence>
<gene>
    <name evidence="3" type="ORF">RSE6_01532</name>
</gene>
<dbReference type="EMBL" id="FJVC01000044">
    <property type="protein sequence ID" value="CZT41753.1"/>
    <property type="molecule type" value="Genomic_DNA"/>
</dbReference>
<dbReference type="AlphaFoldDB" id="A0A1E1LY10"/>
<accession>A0A1E1LY10</accession>
<keyword evidence="4" id="KW-1185">Reference proteome</keyword>
<keyword evidence="2" id="KW-0812">Transmembrane</keyword>
<evidence type="ECO:0000256" key="2">
    <source>
        <dbReference type="SAM" id="Phobius"/>
    </source>
</evidence>
<reference evidence="4" key="1">
    <citation type="submission" date="2016-03" db="EMBL/GenBank/DDBJ databases">
        <authorList>
            <person name="Guldener U."/>
        </authorList>
    </citation>
    <scope>NUCLEOTIDE SEQUENCE [LARGE SCALE GENOMIC DNA]</scope>
</reference>
<keyword evidence="2" id="KW-1133">Transmembrane helix</keyword>
<evidence type="ECO:0000313" key="4">
    <source>
        <dbReference type="Proteomes" id="UP000177625"/>
    </source>
</evidence>
<dbReference type="Proteomes" id="UP000177625">
    <property type="component" value="Unassembled WGS sequence"/>
</dbReference>
<protein>
    <submittedName>
        <fullName evidence="3">Uncharacterized protein</fullName>
    </submittedName>
</protein>
<name>A0A1E1LY10_RHYSE</name>
<proteinExistence type="predicted"/>
<keyword evidence="2" id="KW-0472">Membrane</keyword>
<evidence type="ECO:0000256" key="1">
    <source>
        <dbReference type="SAM" id="MobiDB-lite"/>
    </source>
</evidence>
<feature type="region of interest" description="Disordered" evidence="1">
    <location>
        <begin position="43"/>
        <end position="68"/>
    </location>
</feature>
<feature type="compositionally biased region" description="Basic and acidic residues" evidence="1">
    <location>
        <begin position="47"/>
        <end position="68"/>
    </location>
</feature>
<feature type="transmembrane region" description="Helical" evidence="2">
    <location>
        <begin position="12"/>
        <end position="32"/>
    </location>
</feature>
<sequence>MPVLSEPYAHAAIGVPYFLVAFAILGICSVIIRRRRSTTPLLQNPELSEKEPETFRYEDSTSFRSENKEISPFEQTVTRMQRPPQPPPFTPPMPLIETQDLGYGMGTNASYYDFPTSDSPIMSTFDSFDSFETGVMDVPRRRSYTKIINGGVEVQGEVVLAEGWRRHTRVFGGGKKEEQPEVLHKVA</sequence>